<comment type="caution">
    <text evidence="1">The sequence shown here is derived from an EMBL/GenBank/DDBJ whole genome shotgun (WGS) entry which is preliminary data.</text>
</comment>
<reference evidence="1" key="2">
    <citation type="submission" date="2020-06" db="EMBL/GenBank/DDBJ databases">
        <title>Helianthus annuus Genome sequencing and assembly Release 2.</title>
        <authorList>
            <person name="Gouzy J."/>
            <person name="Langlade N."/>
            <person name="Munos S."/>
        </authorList>
    </citation>
    <scope>NUCLEOTIDE SEQUENCE</scope>
    <source>
        <tissue evidence="1">Leaves</tissue>
    </source>
</reference>
<gene>
    <name evidence="1" type="ORF">HanXRQr2_Chr05g0201401</name>
</gene>
<sequence length="63" mass="7489">MDRWYLTTEKNQLFTLLILPRCHMSSIKIHLQYFVSNLDHLCNVYPKPINNVLSYIHTSTLLP</sequence>
<organism evidence="1 2">
    <name type="scientific">Helianthus annuus</name>
    <name type="common">Common sunflower</name>
    <dbReference type="NCBI Taxonomy" id="4232"/>
    <lineage>
        <taxon>Eukaryota</taxon>
        <taxon>Viridiplantae</taxon>
        <taxon>Streptophyta</taxon>
        <taxon>Embryophyta</taxon>
        <taxon>Tracheophyta</taxon>
        <taxon>Spermatophyta</taxon>
        <taxon>Magnoliopsida</taxon>
        <taxon>eudicotyledons</taxon>
        <taxon>Gunneridae</taxon>
        <taxon>Pentapetalae</taxon>
        <taxon>asterids</taxon>
        <taxon>campanulids</taxon>
        <taxon>Asterales</taxon>
        <taxon>Asteraceae</taxon>
        <taxon>Asteroideae</taxon>
        <taxon>Heliantheae alliance</taxon>
        <taxon>Heliantheae</taxon>
        <taxon>Helianthus</taxon>
    </lineage>
</organism>
<evidence type="ECO:0000313" key="1">
    <source>
        <dbReference type="EMBL" id="KAF5804801.1"/>
    </source>
</evidence>
<keyword evidence="2" id="KW-1185">Reference proteome</keyword>
<accession>A0A9K3NLI2</accession>
<dbReference type="AlphaFoldDB" id="A0A9K3NLI2"/>
<dbReference type="EMBL" id="MNCJ02000320">
    <property type="protein sequence ID" value="KAF5804801.1"/>
    <property type="molecule type" value="Genomic_DNA"/>
</dbReference>
<name>A0A9K3NLI2_HELAN</name>
<protein>
    <submittedName>
        <fullName evidence="1">Uncharacterized protein</fullName>
    </submittedName>
</protein>
<evidence type="ECO:0000313" key="2">
    <source>
        <dbReference type="Proteomes" id="UP000215914"/>
    </source>
</evidence>
<dbReference type="Proteomes" id="UP000215914">
    <property type="component" value="Unassembled WGS sequence"/>
</dbReference>
<reference evidence="1" key="1">
    <citation type="journal article" date="2017" name="Nature">
        <title>The sunflower genome provides insights into oil metabolism, flowering and Asterid evolution.</title>
        <authorList>
            <person name="Badouin H."/>
            <person name="Gouzy J."/>
            <person name="Grassa C.J."/>
            <person name="Murat F."/>
            <person name="Staton S.E."/>
            <person name="Cottret L."/>
            <person name="Lelandais-Briere C."/>
            <person name="Owens G.L."/>
            <person name="Carrere S."/>
            <person name="Mayjonade B."/>
            <person name="Legrand L."/>
            <person name="Gill N."/>
            <person name="Kane N.C."/>
            <person name="Bowers J.E."/>
            <person name="Hubner S."/>
            <person name="Bellec A."/>
            <person name="Berard A."/>
            <person name="Berges H."/>
            <person name="Blanchet N."/>
            <person name="Boniface M.C."/>
            <person name="Brunel D."/>
            <person name="Catrice O."/>
            <person name="Chaidir N."/>
            <person name="Claudel C."/>
            <person name="Donnadieu C."/>
            <person name="Faraut T."/>
            <person name="Fievet G."/>
            <person name="Helmstetter N."/>
            <person name="King M."/>
            <person name="Knapp S.J."/>
            <person name="Lai Z."/>
            <person name="Le Paslier M.C."/>
            <person name="Lippi Y."/>
            <person name="Lorenzon L."/>
            <person name="Mandel J.R."/>
            <person name="Marage G."/>
            <person name="Marchand G."/>
            <person name="Marquand E."/>
            <person name="Bret-Mestries E."/>
            <person name="Morien E."/>
            <person name="Nambeesan S."/>
            <person name="Nguyen T."/>
            <person name="Pegot-Espagnet P."/>
            <person name="Pouilly N."/>
            <person name="Raftis F."/>
            <person name="Sallet E."/>
            <person name="Schiex T."/>
            <person name="Thomas J."/>
            <person name="Vandecasteele C."/>
            <person name="Vares D."/>
            <person name="Vear F."/>
            <person name="Vautrin S."/>
            <person name="Crespi M."/>
            <person name="Mangin B."/>
            <person name="Burke J.M."/>
            <person name="Salse J."/>
            <person name="Munos S."/>
            <person name="Vincourt P."/>
            <person name="Rieseberg L.H."/>
            <person name="Langlade N.B."/>
        </authorList>
    </citation>
    <scope>NUCLEOTIDE SEQUENCE</scope>
    <source>
        <tissue evidence="1">Leaves</tissue>
    </source>
</reference>
<proteinExistence type="predicted"/>
<dbReference type="Gramene" id="mRNA:HanXRQr2_Chr05g0201401">
    <property type="protein sequence ID" value="CDS:HanXRQr2_Chr05g0201401.1"/>
    <property type="gene ID" value="HanXRQr2_Chr05g0201401"/>
</dbReference>